<evidence type="ECO:0000259" key="1">
    <source>
        <dbReference type="PROSITE" id="PS50206"/>
    </source>
</evidence>
<dbReference type="InterPro" id="IPR036873">
    <property type="entry name" value="Rhodanese-like_dom_sf"/>
</dbReference>
<dbReference type="RefSeq" id="WP_269882208.1">
    <property type="nucleotide sequence ID" value="NZ_JAQAGZ010000009.1"/>
</dbReference>
<gene>
    <name evidence="2" type="ORF">O9H85_14810</name>
</gene>
<comment type="caution">
    <text evidence="2">The sequence shown here is derived from an EMBL/GenBank/DDBJ whole genome shotgun (WGS) entry which is preliminary data.</text>
</comment>
<dbReference type="CDD" id="cd00158">
    <property type="entry name" value="RHOD"/>
    <property type="match status" value="1"/>
</dbReference>
<evidence type="ECO:0000313" key="2">
    <source>
        <dbReference type="EMBL" id="MCZ8513684.1"/>
    </source>
</evidence>
<dbReference type="SUPFAM" id="SSF52821">
    <property type="entry name" value="Rhodanese/Cell cycle control phosphatase"/>
    <property type="match status" value="1"/>
</dbReference>
<dbReference type="PANTHER" id="PTHR43031:SF1">
    <property type="entry name" value="PYRIDINE NUCLEOTIDE-DISULPHIDE OXIDOREDUCTASE"/>
    <property type="match status" value="1"/>
</dbReference>
<dbReference type="SMART" id="SM00450">
    <property type="entry name" value="RHOD"/>
    <property type="match status" value="1"/>
</dbReference>
<dbReference type="Pfam" id="PF00581">
    <property type="entry name" value="Rhodanese"/>
    <property type="match status" value="1"/>
</dbReference>
<protein>
    <submittedName>
        <fullName evidence="2">Rhodanese-like domain-containing protein</fullName>
    </submittedName>
</protein>
<dbReference type="PROSITE" id="PS50206">
    <property type="entry name" value="RHODANESE_3"/>
    <property type="match status" value="1"/>
</dbReference>
<proteinExistence type="predicted"/>
<dbReference type="InterPro" id="IPR050229">
    <property type="entry name" value="GlpE_sulfurtransferase"/>
</dbReference>
<accession>A0ABT4Q9X8</accession>
<dbReference type="PANTHER" id="PTHR43031">
    <property type="entry name" value="FAD-DEPENDENT OXIDOREDUCTASE"/>
    <property type="match status" value="1"/>
</dbReference>
<dbReference type="EMBL" id="JAQAGZ010000009">
    <property type="protein sequence ID" value="MCZ8513684.1"/>
    <property type="molecule type" value="Genomic_DNA"/>
</dbReference>
<evidence type="ECO:0000313" key="3">
    <source>
        <dbReference type="Proteomes" id="UP001527882"/>
    </source>
</evidence>
<feature type="domain" description="Rhodanese" evidence="1">
    <location>
        <begin position="20"/>
        <end position="103"/>
    </location>
</feature>
<dbReference type="Proteomes" id="UP001527882">
    <property type="component" value="Unassembled WGS sequence"/>
</dbReference>
<reference evidence="2 3" key="1">
    <citation type="submission" date="2022-12" db="EMBL/GenBank/DDBJ databases">
        <title>Draft genome sequence of Paenibacillus sp. dW9.</title>
        <authorList>
            <person name="Choi E.-W."/>
            <person name="Kim D.-U."/>
        </authorList>
    </citation>
    <scope>NUCLEOTIDE SEQUENCE [LARGE SCALE GENOMIC DNA]</scope>
    <source>
        <strain evidence="3">dW9</strain>
    </source>
</reference>
<sequence length="106" mass="11935">MSVKTYKERLPHEVLDRIKRKDNVVILDVREPDEWEAGHIPGAKHIPLGQINRALNEIEPKEETIVVCRSGGRSGRACEYLSSLGYNVVNMPGGMTEWSGDIEYGK</sequence>
<name>A0ABT4Q9X8_9BACL</name>
<organism evidence="2 3">
    <name type="scientific">Paenibacillus gyeongsangnamensis</name>
    <dbReference type="NCBI Taxonomy" id="3388067"/>
    <lineage>
        <taxon>Bacteria</taxon>
        <taxon>Bacillati</taxon>
        <taxon>Bacillota</taxon>
        <taxon>Bacilli</taxon>
        <taxon>Bacillales</taxon>
        <taxon>Paenibacillaceae</taxon>
        <taxon>Paenibacillus</taxon>
    </lineage>
</organism>
<dbReference type="InterPro" id="IPR001763">
    <property type="entry name" value="Rhodanese-like_dom"/>
</dbReference>
<dbReference type="Gene3D" id="3.40.250.10">
    <property type="entry name" value="Rhodanese-like domain"/>
    <property type="match status" value="1"/>
</dbReference>
<keyword evidence="3" id="KW-1185">Reference proteome</keyword>